<reference evidence="1" key="1">
    <citation type="submission" date="2017-07" db="EMBL/GenBank/DDBJ databases">
        <title>Taro Niue Genome Assembly and Annotation.</title>
        <authorList>
            <person name="Atibalentja N."/>
            <person name="Keating K."/>
            <person name="Fields C.J."/>
        </authorList>
    </citation>
    <scope>NUCLEOTIDE SEQUENCE</scope>
    <source>
        <strain evidence="1">Niue_2</strain>
        <tissue evidence="1">Leaf</tissue>
    </source>
</reference>
<sequence length="97" mass="11066">MFYGWVVPCRDFGCFGRSKCWIVDFRSSGSVRRCEEMFPSINVLVVGRFCLVGLTWCRSGFRRLRMLTSTSVDVKIFSVDVNGRILVVNQVLAAMET</sequence>
<protein>
    <submittedName>
        <fullName evidence="1">Uncharacterized protein</fullName>
    </submittedName>
</protein>
<keyword evidence="2" id="KW-1185">Reference proteome</keyword>
<gene>
    <name evidence="1" type="ORF">Taro_007871</name>
</gene>
<comment type="caution">
    <text evidence="1">The sequence shown here is derived from an EMBL/GenBank/DDBJ whole genome shotgun (WGS) entry which is preliminary data.</text>
</comment>
<evidence type="ECO:0000313" key="2">
    <source>
        <dbReference type="Proteomes" id="UP000652761"/>
    </source>
</evidence>
<evidence type="ECO:0000313" key="1">
    <source>
        <dbReference type="EMBL" id="MQL75498.1"/>
    </source>
</evidence>
<accession>A0A843TVH4</accession>
<proteinExistence type="predicted"/>
<dbReference type="AlphaFoldDB" id="A0A843TVH4"/>
<organism evidence="1 2">
    <name type="scientific">Colocasia esculenta</name>
    <name type="common">Wild taro</name>
    <name type="synonym">Arum esculentum</name>
    <dbReference type="NCBI Taxonomy" id="4460"/>
    <lineage>
        <taxon>Eukaryota</taxon>
        <taxon>Viridiplantae</taxon>
        <taxon>Streptophyta</taxon>
        <taxon>Embryophyta</taxon>
        <taxon>Tracheophyta</taxon>
        <taxon>Spermatophyta</taxon>
        <taxon>Magnoliopsida</taxon>
        <taxon>Liliopsida</taxon>
        <taxon>Araceae</taxon>
        <taxon>Aroideae</taxon>
        <taxon>Colocasieae</taxon>
        <taxon>Colocasia</taxon>
    </lineage>
</organism>
<dbReference type="EMBL" id="NMUH01000253">
    <property type="protein sequence ID" value="MQL75498.1"/>
    <property type="molecule type" value="Genomic_DNA"/>
</dbReference>
<dbReference type="Proteomes" id="UP000652761">
    <property type="component" value="Unassembled WGS sequence"/>
</dbReference>
<name>A0A843TVH4_COLES</name>